<dbReference type="GO" id="GO:0010828">
    <property type="term" value="P:positive regulation of D-glucose transmembrane transport"/>
    <property type="evidence" value="ECO:0007669"/>
    <property type="project" value="TreeGrafter"/>
</dbReference>
<dbReference type="InterPro" id="IPR056430">
    <property type="entry name" value="C2CD5_YbjQ-like_dom"/>
</dbReference>
<sequence length="329" mass="36164">MIGLLLGSCNPNSLVAVSTELPPGLPTEQIVTNLQMFTRVWRMKVPTNLNPAIFNQYFDKLMQSIYFKVRKLSPCILAGLKFDCELPEEDEIQIALLGMVLGQGPPPNLIANQQRHERHGSRGHQQKRYKQEDSDMIFKMEEVVHASEEMTKSKPSTQSLPGTLPSNPSSISLPLSGGYYGPPSNTSSTRSSVKSRAEQRLTNYHCLPREHYGVEISPLSFIPGARIERHLGNLNFFFIRESTSIKEAGGLSGFMGSFVTEVLALVRAHVAALGGNAMISYFMSECVLLHNPYKNQGQCLINIGGDVVQVSYTSVATGTSIADTSAVEE</sequence>
<accession>A0AAV2PJ89</accession>
<dbReference type="GO" id="GO:0031340">
    <property type="term" value="P:positive regulation of vesicle fusion"/>
    <property type="evidence" value="ECO:0007669"/>
    <property type="project" value="TreeGrafter"/>
</dbReference>
<dbReference type="GO" id="GO:0065002">
    <property type="term" value="P:intracellular protein transmembrane transport"/>
    <property type="evidence" value="ECO:0007669"/>
    <property type="project" value="TreeGrafter"/>
</dbReference>
<dbReference type="Pfam" id="PF23128">
    <property type="entry name" value="YbjQ_4"/>
    <property type="match status" value="1"/>
</dbReference>
<gene>
    <name evidence="4" type="ORF">MNOR_LOCUS453</name>
</gene>
<evidence type="ECO:0000259" key="3">
    <source>
        <dbReference type="Pfam" id="PF23128"/>
    </source>
</evidence>
<evidence type="ECO:0000256" key="1">
    <source>
        <dbReference type="SAM" id="MobiDB-lite"/>
    </source>
</evidence>
<dbReference type="InterPro" id="IPR038983">
    <property type="entry name" value="C2CD5"/>
</dbReference>
<dbReference type="GO" id="GO:0072659">
    <property type="term" value="P:protein localization to plasma membrane"/>
    <property type="evidence" value="ECO:0007669"/>
    <property type="project" value="TreeGrafter"/>
</dbReference>
<evidence type="ECO:0000313" key="4">
    <source>
        <dbReference type="EMBL" id="CAL4059317.1"/>
    </source>
</evidence>
<dbReference type="Proteomes" id="UP001497623">
    <property type="component" value="Unassembled WGS sequence"/>
</dbReference>
<dbReference type="InterPro" id="IPR057815">
    <property type="entry name" value="C2CD5_C"/>
</dbReference>
<dbReference type="GO" id="GO:0005509">
    <property type="term" value="F:calcium ion binding"/>
    <property type="evidence" value="ECO:0007669"/>
    <property type="project" value="TreeGrafter"/>
</dbReference>
<comment type="caution">
    <text evidence="4">The sequence shown here is derived from an EMBL/GenBank/DDBJ whole genome shotgun (WGS) entry which is preliminary data.</text>
</comment>
<feature type="compositionally biased region" description="Low complexity" evidence="1">
    <location>
        <begin position="164"/>
        <end position="176"/>
    </location>
</feature>
<dbReference type="GO" id="GO:0005544">
    <property type="term" value="F:calcium-dependent phospholipid binding"/>
    <property type="evidence" value="ECO:0007669"/>
    <property type="project" value="InterPro"/>
</dbReference>
<feature type="domain" description="C2CD5 C-terminal" evidence="3">
    <location>
        <begin position="216"/>
        <end position="310"/>
    </location>
</feature>
<evidence type="ECO:0000313" key="5">
    <source>
        <dbReference type="Proteomes" id="UP001497623"/>
    </source>
</evidence>
<dbReference type="GO" id="GO:0090314">
    <property type="term" value="P:positive regulation of protein targeting to membrane"/>
    <property type="evidence" value="ECO:0007669"/>
    <property type="project" value="TreeGrafter"/>
</dbReference>
<feature type="compositionally biased region" description="Low complexity" evidence="1">
    <location>
        <begin position="184"/>
        <end position="194"/>
    </location>
</feature>
<name>A0AAV2PJ89_MEGNR</name>
<feature type="domain" description="C2" evidence="2">
    <location>
        <begin position="11"/>
        <end position="102"/>
    </location>
</feature>
<reference evidence="4 5" key="1">
    <citation type="submission" date="2024-05" db="EMBL/GenBank/DDBJ databases">
        <authorList>
            <person name="Wallberg A."/>
        </authorList>
    </citation>
    <scope>NUCLEOTIDE SEQUENCE [LARGE SCALE GENOMIC DNA]</scope>
</reference>
<dbReference type="GO" id="GO:0005886">
    <property type="term" value="C:plasma membrane"/>
    <property type="evidence" value="ECO:0007669"/>
    <property type="project" value="TreeGrafter"/>
</dbReference>
<proteinExistence type="predicted"/>
<keyword evidence="5" id="KW-1185">Reference proteome</keyword>
<protein>
    <submittedName>
        <fullName evidence="4">Uncharacterized protein</fullName>
    </submittedName>
</protein>
<dbReference type="AlphaFoldDB" id="A0AAV2PJ89"/>
<dbReference type="PANTHER" id="PTHR37412">
    <property type="entry name" value="C2 DOMAIN-CONTAINING PROTEIN 5"/>
    <property type="match status" value="1"/>
</dbReference>
<dbReference type="EMBL" id="CAXKWB010000100">
    <property type="protein sequence ID" value="CAL4059317.1"/>
    <property type="molecule type" value="Genomic_DNA"/>
</dbReference>
<organism evidence="4 5">
    <name type="scientific">Meganyctiphanes norvegica</name>
    <name type="common">Northern krill</name>
    <name type="synonym">Thysanopoda norvegica</name>
    <dbReference type="NCBI Taxonomy" id="48144"/>
    <lineage>
        <taxon>Eukaryota</taxon>
        <taxon>Metazoa</taxon>
        <taxon>Ecdysozoa</taxon>
        <taxon>Arthropoda</taxon>
        <taxon>Crustacea</taxon>
        <taxon>Multicrustacea</taxon>
        <taxon>Malacostraca</taxon>
        <taxon>Eumalacostraca</taxon>
        <taxon>Eucarida</taxon>
        <taxon>Euphausiacea</taxon>
        <taxon>Euphausiidae</taxon>
        <taxon>Meganyctiphanes</taxon>
    </lineage>
</organism>
<feature type="region of interest" description="Disordered" evidence="1">
    <location>
        <begin position="147"/>
        <end position="195"/>
    </location>
</feature>
<evidence type="ECO:0000259" key="2">
    <source>
        <dbReference type="Pfam" id="PF23028"/>
    </source>
</evidence>
<dbReference type="PANTHER" id="PTHR37412:SF2">
    <property type="entry name" value="C2 DOMAIN-CONTAINING PROTEIN 5"/>
    <property type="match status" value="1"/>
</dbReference>
<dbReference type="Pfam" id="PF23028">
    <property type="entry name" value="YbjQ_3"/>
    <property type="match status" value="1"/>
</dbReference>